<evidence type="ECO:0000256" key="7">
    <source>
        <dbReference type="RuleBase" id="RU000442"/>
    </source>
</evidence>
<dbReference type="PANTHER" id="PTHR10322:SF23">
    <property type="entry name" value="DNA POLYMERASE DELTA CATALYTIC SUBUNIT"/>
    <property type="match status" value="1"/>
</dbReference>
<comment type="caution">
    <text evidence="10">The sequence shown here is derived from an EMBL/GenBank/DDBJ whole genome shotgun (WGS) entry which is preliminary data.</text>
</comment>
<evidence type="ECO:0000313" key="10">
    <source>
        <dbReference type="EMBL" id="RJY18881.1"/>
    </source>
</evidence>
<dbReference type="SUPFAM" id="SSF53098">
    <property type="entry name" value="Ribonuclease H-like"/>
    <property type="match status" value="1"/>
</dbReference>
<proteinExistence type="inferred from homology"/>
<dbReference type="InterPro" id="IPR006134">
    <property type="entry name" value="DNA-dir_DNA_pol_B_multi_dom"/>
</dbReference>
<dbReference type="Proteomes" id="UP000273022">
    <property type="component" value="Unassembled WGS sequence"/>
</dbReference>
<evidence type="ECO:0000256" key="4">
    <source>
        <dbReference type="ARBA" id="ARBA00022932"/>
    </source>
</evidence>
<accession>A0A3A6UA94</accession>
<dbReference type="OrthoDB" id="5807460at2"/>
<dbReference type="Gene3D" id="3.30.70.2250">
    <property type="match status" value="1"/>
</dbReference>
<protein>
    <recommendedName>
        <fullName evidence="7">DNA polymerase</fullName>
        <ecNumber evidence="7">2.7.7.7</ecNumber>
    </recommendedName>
</protein>
<dbReference type="InterPro" id="IPR043502">
    <property type="entry name" value="DNA/RNA_pol_sf"/>
</dbReference>
<dbReference type="InterPro" id="IPR023211">
    <property type="entry name" value="DNA_pol_palm_dom_sf"/>
</dbReference>
<comment type="catalytic activity">
    <reaction evidence="6 7">
        <text>DNA(n) + a 2'-deoxyribonucleoside 5'-triphosphate = DNA(n+1) + diphosphate</text>
        <dbReference type="Rhea" id="RHEA:22508"/>
        <dbReference type="Rhea" id="RHEA-COMP:17339"/>
        <dbReference type="Rhea" id="RHEA-COMP:17340"/>
        <dbReference type="ChEBI" id="CHEBI:33019"/>
        <dbReference type="ChEBI" id="CHEBI:61560"/>
        <dbReference type="ChEBI" id="CHEBI:173112"/>
        <dbReference type="EC" id="2.7.7.7"/>
    </reaction>
</comment>
<dbReference type="EC" id="2.7.7.7" evidence="7"/>
<dbReference type="GO" id="GO:0003677">
    <property type="term" value="F:DNA binding"/>
    <property type="evidence" value="ECO:0007669"/>
    <property type="project" value="UniProtKB-KW"/>
</dbReference>
<keyword evidence="5 7" id="KW-0238">DNA-binding</keyword>
<dbReference type="GO" id="GO:0045004">
    <property type="term" value="P:DNA replication proofreading"/>
    <property type="evidence" value="ECO:0007669"/>
    <property type="project" value="TreeGrafter"/>
</dbReference>
<dbReference type="InterPro" id="IPR006172">
    <property type="entry name" value="DNA-dir_DNA_pol_B"/>
</dbReference>
<evidence type="ECO:0000259" key="9">
    <source>
        <dbReference type="Pfam" id="PF03104"/>
    </source>
</evidence>
<dbReference type="InterPro" id="IPR036397">
    <property type="entry name" value="RNaseH_sf"/>
</dbReference>
<dbReference type="AlphaFoldDB" id="A0A3A6UA94"/>
<evidence type="ECO:0000313" key="11">
    <source>
        <dbReference type="Proteomes" id="UP000273022"/>
    </source>
</evidence>
<dbReference type="InterPro" id="IPR017964">
    <property type="entry name" value="DNA-dir_DNA_pol_B_CS"/>
</dbReference>
<keyword evidence="2 7" id="KW-0808">Transferase</keyword>
<evidence type="ECO:0000256" key="3">
    <source>
        <dbReference type="ARBA" id="ARBA00022695"/>
    </source>
</evidence>
<dbReference type="GO" id="GO:0003887">
    <property type="term" value="F:DNA-directed DNA polymerase activity"/>
    <property type="evidence" value="ECO:0007669"/>
    <property type="project" value="UniProtKB-KW"/>
</dbReference>
<comment type="similarity">
    <text evidence="1 7">Belongs to the DNA polymerase type-B family.</text>
</comment>
<feature type="domain" description="DNA-directed DNA polymerase family B exonuclease" evidence="9">
    <location>
        <begin position="104"/>
        <end position="298"/>
    </location>
</feature>
<dbReference type="InterPro" id="IPR050240">
    <property type="entry name" value="DNA_pol_type-B"/>
</dbReference>
<dbReference type="GO" id="GO:0009432">
    <property type="term" value="P:SOS response"/>
    <property type="evidence" value="ECO:0007669"/>
    <property type="project" value="TreeGrafter"/>
</dbReference>
<dbReference type="Pfam" id="PF03104">
    <property type="entry name" value="DNA_pol_B_exo1"/>
    <property type="match status" value="1"/>
</dbReference>
<evidence type="ECO:0000256" key="5">
    <source>
        <dbReference type="ARBA" id="ARBA00023125"/>
    </source>
</evidence>
<dbReference type="PRINTS" id="PR00106">
    <property type="entry name" value="DNAPOLB"/>
</dbReference>
<dbReference type="Gene3D" id="3.30.420.10">
    <property type="entry name" value="Ribonuclease H-like superfamily/Ribonuclease H"/>
    <property type="match status" value="1"/>
</dbReference>
<dbReference type="Pfam" id="PF00136">
    <property type="entry name" value="DNA_pol_B"/>
    <property type="match status" value="1"/>
</dbReference>
<evidence type="ECO:0000256" key="1">
    <source>
        <dbReference type="ARBA" id="ARBA00005755"/>
    </source>
</evidence>
<name>A0A3A6UA94_9GAMM</name>
<dbReference type="RefSeq" id="WP_121852227.1">
    <property type="nucleotide sequence ID" value="NZ_CP037952.1"/>
</dbReference>
<keyword evidence="11" id="KW-1185">Reference proteome</keyword>
<gene>
    <name evidence="10" type="ORF">D5R81_03290</name>
</gene>
<dbReference type="InterPro" id="IPR012337">
    <property type="entry name" value="RNaseH-like_sf"/>
</dbReference>
<dbReference type="InterPro" id="IPR042087">
    <property type="entry name" value="DNA_pol_B_thumb"/>
</dbReference>
<feature type="domain" description="DNA-directed DNA polymerase family B multifunctional" evidence="8">
    <location>
        <begin position="380"/>
        <end position="762"/>
    </location>
</feature>
<organism evidence="10 11">
    <name type="scientific">Parashewanella spongiae</name>
    <dbReference type="NCBI Taxonomy" id="342950"/>
    <lineage>
        <taxon>Bacteria</taxon>
        <taxon>Pseudomonadati</taxon>
        <taxon>Pseudomonadota</taxon>
        <taxon>Gammaproteobacteria</taxon>
        <taxon>Alteromonadales</taxon>
        <taxon>Shewanellaceae</taxon>
        <taxon>Parashewanella</taxon>
    </lineage>
</organism>
<keyword evidence="4 7" id="KW-0239">DNA-directed DNA polymerase</keyword>
<dbReference type="CDD" id="cd05537">
    <property type="entry name" value="POLBc_Pol_II"/>
    <property type="match status" value="1"/>
</dbReference>
<dbReference type="InterPro" id="IPR006133">
    <property type="entry name" value="DNA-dir_DNA_pol_B_exonuc"/>
</dbReference>
<dbReference type="Gene3D" id="1.10.132.60">
    <property type="entry name" value="DNA polymerase family B, C-terminal domain"/>
    <property type="match status" value="1"/>
</dbReference>
<dbReference type="Gene3D" id="3.90.1600.10">
    <property type="entry name" value="Palm domain of DNA polymerase"/>
    <property type="match status" value="2"/>
</dbReference>
<dbReference type="GO" id="GO:0008296">
    <property type="term" value="F:3'-5'-DNA exonuclease activity"/>
    <property type="evidence" value="ECO:0007669"/>
    <property type="project" value="TreeGrafter"/>
</dbReference>
<dbReference type="NCBIfam" id="NF004421">
    <property type="entry name" value="PRK05762.1-2"/>
    <property type="match status" value="1"/>
</dbReference>
<keyword evidence="7" id="KW-0235">DNA replication</keyword>
<dbReference type="PROSITE" id="PS00116">
    <property type="entry name" value="DNA_POLYMERASE_B"/>
    <property type="match status" value="1"/>
</dbReference>
<sequence>MKVLKGLILTRRCLTQGSHSLLEYYILTNDGAVRVVVDNKCWMCFCLTSDSSKLKNISKNLIHQIKPLQLTNFEKQPVSVLYFFNRQSFKTMQRLALDLSIPLYEADIKPENRFLIERFVHFDAEFLGDFSQKSDDGSKSFIATKARKASTINLKPKCISLDFECSPFNEIYSVGLYADGYRKVIMVGESENNSPDYVFWVADEQALIFALIEWFKNYDPDVIIGWAVVVFDLALLSKRAEFHHIPLTLGRNQQLLSWKVDGKYRPETLSLPGRVVLDGIDWLKAAFYSFESFSLENVSRELLDEGKAIDNVKGRGTKINEMFENDKLSLAHYNITDCRLVWDIFEKTKLLDFAIARSRLTGLEFGRVGASIAAFNNLYLPHLHRHGYVAPGSPASNGLESPGGYVMDSVPGLYKNVILLDFKSLYPSIIRTFLIDPKGLIEGLLTVDDQKSVDGFLGARFARENPILPSLIAELTSKRELAKKSGDAPLSQAIKIIMNSLYGVLGSTGCVFHDAKLASSITMRGHQIMKQTQKWIENEGCQVIYGDTDSTFIWIGDSINENEAKQKGHDLVSIINRNWNQELKKTYNLECFLELEFERLYEQFFMPTLRGSELGSKKRYVGTFRNEQQQIELIFKGMENVRNDWSKLAKRVQFELYTRLFEGRPLSEFLSEQISLLRMGKLDYELLFSKKLSRDLDKYSAKASPHVKVAQSLLTETGDEAYRKRGTRIDYLITVLGPQALQLKTAEIDYQYYVDKQLKPIAEPVFAAAGESLTNVLSNQLNLL</sequence>
<dbReference type="EMBL" id="QYYH01000013">
    <property type="protein sequence ID" value="RJY18881.1"/>
    <property type="molecule type" value="Genomic_DNA"/>
</dbReference>
<dbReference type="CDD" id="cd05784">
    <property type="entry name" value="DNA_polB_II_exo"/>
    <property type="match status" value="1"/>
</dbReference>
<evidence type="ECO:0000259" key="8">
    <source>
        <dbReference type="Pfam" id="PF00136"/>
    </source>
</evidence>
<keyword evidence="3 7" id="KW-0548">Nucleotidyltransferase</keyword>
<dbReference type="SUPFAM" id="SSF56672">
    <property type="entry name" value="DNA/RNA polymerases"/>
    <property type="match status" value="1"/>
</dbReference>
<evidence type="ECO:0000256" key="2">
    <source>
        <dbReference type="ARBA" id="ARBA00022679"/>
    </source>
</evidence>
<dbReference type="SMART" id="SM00486">
    <property type="entry name" value="POLBc"/>
    <property type="match status" value="1"/>
</dbReference>
<evidence type="ECO:0000256" key="6">
    <source>
        <dbReference type="ARBA" id="ARBA00049244"/>
    </source>
</evidence>
<reference evidence="10 11" key="1">
    <citation type="submission" date="2018-09" db="EMBL/GenBank/DDBJ databases">
        <title>Phylogeny of the Shewanellaceae, and recommendation for two new genera, Pseudoshewanella and Parashewanella.</title>
        <authorList>
            <person name="Wang G."/>
        </authorList>
    </citation>
    <scope>NUCLEOTIDE SEQUENCE [LARGE SCALE GENOMIC DNA]</scope>
    <source>
        <strain evidence="10 11">KCTC 22492</strain>
    </source>
</reference>
<dbReference type="GO" id="GO:0000166">
    <property type="term" value="F:nucleotide binding"/>
    <property type="evidence" value="ECO:0007669"/>
    <property type="project" value="InterPro"/>
</dbReference>
<dbReference type="PANTHER" id="PTHR10322">
    <property type="entry name" value="DNA POLYMERASE CATALYTIC SUBUNIT"/>
    <property type="match status" value="1"/>
</dbReference>
<dbReference type="FunFam" id="3.90.1600.10:FF:000030">
    <property type="entry name" value="DNA polymerase II"/>
    <property type="match status" value="1"/>
</dbReference>